<sequence length="240" mass="27285">MLRDSQSKASYSRLVDLEMLFPALLLLLLSQVGEATLERKRYNLDGHRLDVRLKVHALSGTGSEVWFSFGNMLEGTDLIHRYDTGSWYQYDSDIHSAHMTVVDVNVTVEWLFYEHLEQGCFANTTSQADYNKCLTHPNVALIGLHEWKPEAHITQYPWTLDKIEATFDVTYNEFAVDATWLSEPTNVTKEITGSVVFLSTEKPLVAGFAYHLEESKNGERHAVVEDKRGAPHSSINALRH</sequence>
<keyword evidence="2" id="KW-1185">Reference proteome</keyword>
<proteinExistence type="predicted"/>
<dbReference type="Proteomes" id="UP000095287">
    <property type="component" value="Unplaced"/>
</dbReference>
<dbReference type="AlphaFoldDB" id="A0A1I8AEZ8"/>
<feature type="chain" id="PRO_5009314603" evidence="1">
    <location>
        <begin position="36"/>
        <end position="240"/>
    </location>
</feature>
<accession>A0A1I8AEZ8</accession>
<evidence type="ECO:0000313" key="3">
    <source>
        <dbReference type="WBParaSite" id="L893_g4777.t1"/>
    </source>
</evidence>
<protein>
    <submittedName>
        <fullName evidence="3">Neur_chan_LBD domain-containing protein</fullName>
    </submittedName>
</protein>
<name>A0A1I8AEZ8_9BILA</name>
<organism evidence="2 3">
    <name type="scientific">Steinernema glaseri</name>
    <dbReference type="NCBI Taxonomy" id="37863"/>
    <lineage>
        <taxon>Eukaryota</taxon>
        <taxon>Metazoa</taxon>
        <taxon>Ecdysozoa</taxon>
        <taxon>Nematoda</taxon>
        <taxon>Chromadorea</taxon>
        <taxon>Rhabditida</taxon>
        <taxon>Tylenchina</taxon>
        <taxon>Panagrolaimomorpha</taxon>
        <taxon>Strongyloidoidea</taxon>
        <taxon>Steinernematidae</taxon>
        <taxon>Steinernema</taxon>
    </lineage>
</organism>
<evidence type="ECO:0000256" key="1">
    <source>
        <dbReference type="SAM" id="SignalP"/>
    </source>
</evidence>
<dbReference type="WBParaSite" id="L893_g4777.t1">
    <property type="protein sequence ID" value="L893_g4777.t1"/>
    <property type="gene ID" value="L893_g4777"/>
</dbReference>
<keyword evidence="1" id="KW-0732">Signal</keyword>
<feature type="signal peptide" evidence="1">
    <location>
        <begin position="1"/>
        <end position="35"/>
    </location>
</feature>
<reference evidence="3" key="1">
    <citation type="submission" date="2016-11" db="UniProtKB">
        <authorList>
            <consortium name="WormBaseParasite"/>
        </authorList>
    </citation>
    <scope>IDENTIFICATION</scope>
</reference>
<evidence type="ECO:0000313" key="2">
    <source>
        <dbReference type="Proteomes" id="UP000095287"/>
    </source>
</evidence>